<protein>
    <submittedName>
        <fullName evidence="2">Uncharacterized protein</fullName>
    </submittedName>
</protein>
<keyword evidence="1" id="KW-1185">Reference proteome</keyword>
<dbReference type="RefSeq" id="XP_030982778.1">
    <property type="nucleotide sequence ID" value="XM_031125637.1"/>
</dbReference>
<reference evidence="2" key="2">
    <citation type="submission" date="2019-10" db="EMBL/GenBank/DDBJ databases">
        <authorList>
            <consortium name="NCBI Genome Project"/>
        </authorList>
    </citation>
    <scope>NUCLEOTIDE SEQUENCE</scope>
    <source>
        <strain evidence="2">NI907</strain>
    </source>
</reference>
<gene>
    <name evidence="2" type="ORF">PgNI_05606</name>
</gene>
<name>A0A6P8B6J6_PYRGI</name>
<reference evidence="1 2" key="1">
    <citation type="journal article" date="2019" name="Mol. Biol. Evol.">
        <title>Blast fungal genomes show frequent chromosomal changes, gene gains and losses, and effector gene turnover.</title>
        <authorList>
            <person name="Gomez Luciano L.B."/>
            <person name="Jason Tsai I."/>
            <person name="Chuma I."/>
            <person name="Tosa Y."/>
            <person name="Chen Y.H."/>
            <person name="Li J.Y."/>
            <person name="Li M.Y."/>
            <person name="Jade Lu M.Y."/>
            <person name="Nakayashiki H."/>
            <person name="Li W.H."/>
        </authorList>
    </citation>
    <scope>NUCLEOTIDE SEQUENCE [LARGE SCALE GENOMIC DNA]</scope>
    <source>
        <strain evidence="1 2">NI907</strain>
    </source>
</reference>
<dbReference type="AlphaFoldDB" id="A0A6P8B6J6"/>
<dbReference type="KEGG" id="pgri:PgNI_05606"/>
<accession>A0A6P8B6J6</accession>
<dbReference type="Proteomes" id="UP000515153">
    <property type="component" value="Chromosome I"/>
</dbReference>
<dbReference type="GeneID" id="41960546"/>
<organism evidence="1 2">
    <name type="scientific">Pyricularia grisea</name>
    <name type="common">Crabgrass-specific blast fungus</name>
    <name type="synonym">Magnaporthe grisea</name>
    <dbReference type="NCBI Taxonomy" id="148305"/>
    <lineage>
        <taxon>Eukaryota</taxon>
        <taxon>Fungi</taxon>
        <taxon>Dikarya</taxon>
        <taxon>Ascomycota</taxon>
        <taxon>Pezizomycotina</taxon>
        <taxon>Sordariomycetes</taxon>
        <taxon>Sordariomycetidae</taxon>
        <taxon>Magnaporthales</taxon>
        <taxon>Pyriculariaceae</taxon>
        <taxon>Pyricularia</taxon>
    </lineage>
</organism>
<sequence>MGSVWRSVTVVCRADCIFSCTPSGSAVCAVVASTPHKQPIYCTLHVPLLLG</sequence>
<proteinExistence type="predicted"/>
<evidence type="ECO:0000313" key="2">
    <source>
        <dbReference type="RefSeq" id="XP_030982778.1"/>
    </source>
</evidence>
<evidence type="ECO:0000313" key="1">
    <source>
        <dbReference type="Proteomes" id="UP000515153"/>
    </source>
</evidence>
<reference evidence="2" key="3">
    <citation type="submission" date="2025-08" db="UniProtKB">
        <authorList>
            <consortium name="RefSeq"/>
        </authorList>
    </citation>
    <scope>IDENTIFICATION</scope>
    <source>
        <strain evidence="2">NI907</strain>
    </source>
</reference>